<proteinExistence type="inferred from homology"/>
<dbReference type="Proteomes" id="UP001583177">
    <property type="component" value="Unassembled WGS sequence"/>
</dbReference>
<dbReference type="InterPro" id="IPR008030">
    <property type="entry name" value="NmrA-like"/>
</dbReference>
<gene>
    <name evidence="4" type="ORF">Daus18300_008481</name>
</gene>
<protein>
    <recommendedName>
        <fullName evidence="3">NmrA-like domain-containing protein</fullName>
    </recommendedName>
</protein>
<dbReference type="PANTHER" id="PTHR42748">
    <property type="entry name" value="NITROGEN METABOLITE REPRESSION PROTEIN NMRA FAMILY MEMBER"/>
    <property type="match status" value="1"/>
</dbReference>
<dbReference type="InterPro" id="IPR051164">
    <property type="entry name" value="NmrA-like_oxidored"/>
</dbReference>
<evidence type="ECO:0000259" key="3">
    <source>
        <dbReference type="Pfam" id="PF05368"/>
    </source>
</evidence>
<dbReference type="Gene3D" id="3.40.50.720">
    <property type="entry name" value="NAD(P)-binding Rossmann-like Domain"/>
    <property type="match status" value="1"/>
</dbReference>
<organism evidence="4 5">
    <name type="scientific">Diaporthe australafricana</name>
    <dbReference type="NCBI Taxonomy" id="127596"/>
    <lineage>
        <taxon>Eukaryota</taxon>
        <taxon>Fungi</taxon>
        <taxon>Dikarya</taxon>
        <taxon>Ascomycota</taxon>
        <taxon>Pezizomycotina</taxon>
        <taxon>Sordariomycetes</taxon>
        <taxon>Sordariomycetidae</taxon>
        <taxon>Diaporthales</taxon>
        <taxon>Diaporthaceae</taxon>
        <taxon>Diaporthe</taxon>
    </lineage>
</organism>
<dbReference type="EMBL" id="JAWRVE010000079">
    <property type="protein sequence ID" value="KAL1862683.1"/>
    <property type="molecule type" value="Genomic_DNA"/>
</dbReference>
<keyword evidence="5" id="KW-1185">Reference proteome</keyword>
<evidence type="ECO:0000256" key="2">
    <source>
        <dbReference type="ARBA" id="ARBA00022857"/>
    </source>
</evidence>
<feature type="domain" description="NmrA-like" evidence="3">
    <location>
        <begin position="4"/>
        <end position="282"/>
    </location>
</feature>
<dbReference type="SUPFAM" id="SSF51735">
    <property type="entry name" value="NAD(P)-binding Rossmann-fold domains"/>
    <property type="match status" value="1"/>
</dbReference>
<dbReference type="Pfam" id="PF05368">
    <property type="entry name" value="NmrA"/>
    <property type="match status" value="1"/>
</dbReference>
<evidence type="ECO:0000256" key="1">
    <source>
        <dbReference type="ARBA" id="ARBA00006328"/>
    </source>
</evidence>
<evidence type="ECO:0000313" key="4">
    <source>
        <dbReference type="EMBL" id="KAL1862683.1"/>
    </source>
</evidence>
<accession>A0ABR3WI77</accession>
<reference evidence="4 5" key="1">
    <citation type="journal article" date="2024" name="IMA Fungus">
        <title>IMA Genome - F19 : A genome assembly and annotation guide to empower mycologists, including annotated draft genome sequences of Ceratocystis pirilliformis, Diaporthe australafricana, Fusarium ophioides, Paecilomyces lecythidis, and Sporothrix stenoceras.</title>
        <authorList>
            <person name="Aylward J."/>
            <person name="Wilson A.M."/>
            <person name="Visagie C.M."/>
            <person name="Spraker J."/>
            <person name="Barnes I."/>
            <person name="Buitendag C."/>
            <person name="Ceriani C."/>
            <person name="Del Mar Angel L."/>
            <person name="du Plessis D."/>
            <person name="Fuchs T."/>
            <person name="Gasser K."/>
            <person name="Kramer D."/>
            <person name="Li W."/>
            <person name="Munsamy K."/>
            <person name="Piso A."/>
            <person name="Price J.L."/>
            <person name="Sonnekus B."/>
            <person name="Thomas C."/>
            <person name="van der Nest A."/>
            <person name="van Dijk A."/>
            <person name="van Heerden A."/>
            <person name="van Vuuren N."/>
            <person name="Yilmaz N."/>
            <person name="Duong T.A."/>
            <person name="van der Merwe N.A."/>
            <person name="Wingfield M.J."/>
            <person name="Wingfield B.D."/>
        </authorList>
    </citation>
    <scope>NUCLEOTIDE SEQUENCE [LARGE SCALE GENOMIC DNA]</scope>
    <source>
        <strain evidence="4 5">CMW 18300</strain>
    </source>
</reference>
<dbReference type="PANTHER" id="PTHR42748:SF7">
    <property type="entry name" value="NMRA LIKE REDOX SENSOR 1-RELATED"/>
    <property type="match status" value="1"/>
</dbReference>
<sequence>MESSKRILVICATSTQGRGCIRRCVELGLDVSAFARDPSSTVAKELQDQGAHLIRGDLDDPDSVRAAMMDIDTVIFIHPDLSNLELDVQRATRVVAAARAAPRVSMMVATTAVNTGRHESIPGWGPQYPMHDYWILKNTVEDLVRGAGFKHWVIIRPATFFKVFQRPIRDFCFPGFDQDLTLRVAYDPSVKLALIDGGDVGAVAASVTTQPQKYSAREIDLAAEALTMDVLASKLSHRLKKKVTIHFYDQDELLQRAKQPGGALVLASQQWQAQVHSDDAVESGKEFQLASFDDFLTRADLI</sequence>
<keyword evidence="2" id="KW-0521">NADP</keyword>
<comment type="caution">
    <text evidence="4">The sequence shown here is derived from an EMBL/GenBank/DDBJ whole genome shotgun (WGS) entry which is preliminary data.</text>
</comment>
<evidence type="ECO:0000313" key="5">
    <source>
        <dbReference type="Proteomes" id="UP001583177"/>
    </source>
</evidence>
<dbReference type="InterPro" id="IPR036291">
    <property type="entry name" value="NAD(P)-bd_dom_sf"/>
</dbReference>
<name>A0ABR3WI77_9PEZI</name>
<comment type="similarity">
    <text evidence="1">Belongs to the NmrA-type oxidoreductase family.</text>
</comment>